<dbReference type="PANTHER" id="PTHR21240:SF30">
    <property type="entry name" value="AMIDOHYDROLASE-RELATED DOMAIN-CONTAINING PROTEIN-RELATED"/>
    <property type="match status" value="1"/>
</dbReference>
<evidence type="ECO:0000259" key="3">
    <source>
        <dbReference type="Pfam" id="PF04909"/>
    </source>
</evidence>
<dbReference type="InterPro" id="IPR006680">
    <property type="entry name" value="Amidohydro-rel"/>
</dbReference>
<feature type="region of interest" description="Disordered" evidence="2">
    <location>
        <begin position="1"/>
        <end position="24"/>
    </location>
</feature>
<dbReference type="InterPro" id="IPR032465">
    <property type="entry name" value="ACMSD"/>
</dbReference>
<dbReference type="RefSeq" id="WP_369241299.1">
    <property type="nucleotide sequence ID" value="NZ_CP163435.1"/>
</dbReference>
<feature type="compositionally biased region" description="Basic and acidic residues" evidence="2">
    <location>
        <begin position="89"/>
        <end position="98"/>
    </location>
</feature>
<evidence type="ECO:0000256" key="1">
    <source>
        <dbReference type="ARBA" id="ARBA00023239"/>
    </source>
</evidence>
<organism evidence="4">
    <name type="scientific">Streptomyces sp. R21</name>
    <dbReference type="NCBI Taxonomy" id="3238627"/>
    <lineage>
        <taxon>Bacteria</taxon>
        <taxon>Bacillati</taxon>
        <taxon>Actinomycetota</taxon>
        <taxon>Actinomycetes</taxon>
        <taxon>Kitasatosporales</taxon>
        <taxon>Streptomycetaceae</taxon>
        <taxon>Streptomyces</taxon>
    </lineage>
</organism>
<feature type="compositionally biased region" description="Low complexity" evidence="2">
    <location>
        <begin position="50"/>
        <end position="62"/>
    </location>
</feature>
<feature type="region of interest" description="Disordered" evidence="2">
    <location>
        <begin position="50"/>
        <end position="98"/>
    </location>
</feature>
<dbReference type="PANTHER" id="PTHR21240">
    <property type="entry name" value="2-AMINO-3-CARBOXYLMUCONATE-6-SEMIALDEHYDE DECARBOXYLASE"/>
    <property type="match status" value="1"/>
</dbReference>
<proteinExistence type="predicted"/>
<dbReference type="InterPro" id="IPR032466">
    <property type="entry name" value="Metal_Hydrolase"/>
</dbReference>
<dbReference type="PROSITE" id="PS51318">
    <property type="entry name" value="TAT"/>
    <property type="match status" value="1"/>
</dbReference>
<evidence type="ECO:0000313" key="4">
    <source>
        <dbReference type="EMBL" id="XDQ30908.1"/>
    </source>
</evidence>
<feature type="domain" description="Amidohydrolase-related" evidence="3">
    <location>
        <begin position="128"/>
        <end position="420"/>
    </location>
</feature>
<dbReference type="GO" id="GO:0016787">
    <property type="term" value="F:hydrolase activity"/>
    <property type="evidence" value="ECO:0007669"/>
    <property type="project" value="InterPro"/>
</dbReference>
<keyword evidence="1" id="KW-0456">Lyase</keyword>
<dbReference type="EMBL" id="CP163435">
    <property type="protein sequence ID" value="XDQ30908.1"/>
    <property type="molecule type" value="Genomic_DNA"/>
</dbReference>
<reference evidence="4" key="1">
    <citation type="submission" date="2024-07" db="EMBL/GenBank/DDBJ databases">
        <authorList>
            <person name="Yu S.T."/>
        </authorList>
    </citation>
    <scope>NUCLEOTIDE SEQUENCE</scope>
    <source>
        <strain evidence="4">R21</strain>
    </source>
</reference>
<dbReference type="GO" id="GO:0016831">
    <property type="term" value="F:carboxy-lyase activity"/>
    <property type="evidence" value="ECO:0007669"/>
    <property type="project" value="InterPro"/>
</dbReference>
<sequence>MPDDRPIQAVTQPAEPRTKPPAEATRRRFIAATAAASGAAVVGGLVAGSPARAAEAAPGSRVSTAVAGVQGADPKQPTPGPKTRPGGGDSKHHPHTSEEKMRIVAVEEAFSIPGAIRQEEAIRQHMAVPEAIKQEWFRRLDDVTDLRLADMDANGVDVQVLSYSTPGVEVIEDPAEAVAAARGINDYLAKAVAGHPTRFAGFATLPLQDPKAAVVELRRAVQEFGFKGVLYNDHVRGHYLDEPQFRPVWAELERLGVPLYLHPAVVPADNWHVFDGYPVLVGPSWGWTATTGAHALRLIYGGVFDEFPRASVMLGHMGELLPFQMARLDSRYDQVPAEYRVQHLPSYYLRNNVYVTTSGVMSHAALLGAVHAVGVDRVLFSIDYPFESSAAAVGFLRSAPYAPADLASIAHGNAERVLGL</sequence>
<gene>
    <name evidence="4" type="ORF">AB5J56_42160</name>
</gene>
<dbReference type="InterPro" id="IPR006311">
    <property type="entry name" value="TAT_signal"/>
</dbReference>
<name>A0AB39PP86_9ACTN</name>
<dbReference type="SUPFAM" id="SSF51556">
    <property type="entry name" value="Metallo-dependent hydrolases"/>
    <property type="match status" value="1"/>
</dbReference>
<evidence type="ECO:0000256" key="2">
    <source>
        <dbReference type="SAM" id="MobiDB-lite"/>
    </source>
</evidence>
<dbReference type="AlphaFoldDB" id="A0AB39PP86"/>
<dbReference type="Gene3D" id="3.20.20.140">
    <property type="entry name" value="Metal-dependent hydrolases"/>
    <property type="match status" value="1"/>
</dbReference>
<dbReference type="GO" id="GO:0019748">
    <property type="term" value="P:secondary metabolic process"/>
    <property type="evidence" value="ECO:0007669"/>
    <property type="project" value="TreeGrafter"/>
</dbReference>
<protein>
    <submittedName>
        <fullName evidence="4">Amidohydrolase family protein</fullName>
    </submittedName>
</protein>
<dbReference type="Pfam" id="PF04909">
    <property type="entry name" value="Amidohydro_2"/>
    <property type="match status" value="1"/>
</dbReference>
<dbReference type="GO" id="GO:0005829">
    <property type="term" value="C:cytosol"/>
    <property type="evidence" value="ECO:0007669"/>
    <property type="project" value="TreeGrafter"/>
</dbReference>
<accession>A0AB39PP86</accession>